<gene>
    <name evidence="2" type="ORF">ACFSQJ_10400</name>
</gene>
<protein>
    <submittedName>
        <fullName evidence="2">DUF2911 domain-containing protein</fullName>
    </submittedName>
</protein>
<feature type="signal peptide" evidence="1">
    <location>
        <begin position="1"/>
        <end position="25"/>
    </location>
</feature>
<dbReference type="InterPro" id="IPR011990">
    <property type="entry name" value="TPR-like_helical_dom_sf"/>
</dbReference>
<dbReference type="InterPro" id="IPR021314">
    <property type="entry name" value="DUF2911"/>
</dbReference>
<evidence type="ECO:0000313" key="2">
    <source>
        <dbReference type="EMBL" id="MFD2587343.1"/>
    </source>
</evidence>
<organism evidence="2 3">
    <name type="scientific">Croceitalea marina</name>
    <dbReference type="NCBI Taxonomy" id="1775166"/>
    <lineage>
        <taxon>Bacteria</taxon>
        <taxon>Pseudomonadati</taxon>
        <taxon>Bacteroidota</taxon>
        <taxon>Flavobacteriia</taxon>
        <taxon>Flavobacteriales</taxon>
        <taxon>Flavobacteriaceae</taxon>
        <taxon>Croceitalea</taxon>
    </lineage>
</organism>
<feature type="chain" id="PRO_5047070083" evidence="1">
    <location>
        <begin position="26"/>
        <end position="370"/>
    </location>
</feature>
<dbReference type="InterPro" id="IPR019734">
    <property type="entry name" value="TPR_rpt"/>
</dbReference>
<evidence type="ECO:0000256" key="1">
    <source>
        <dbReference type="SAM" id="SignalP"/>
    </source>
</evidence>
<dbReference type="EMBL" id="JBHULB010000013">
    <property type="protein sequence ID" value="MFD2587343.1"/>
    <property type="molecule type" value="Genomic_DNA"/>
</dbReference>
<dbReference type="Pfam" id="PF11138">
    <property type="entry name" value="DUF2911"/>
    <property type="match status" value="1"/>
</dbReference>
<keyword evidence="1" id="KW-0732">Signal</keyword>
<proteinExistence type="predicted"/>
<comment type="caution">
    <text evidence="2">The sequence shown here is derived from an EMBL/GenBank/DDBJ whole genome shotgun (WGS) entry which is preliminary data.</text>
</comment>
<reference evidence="3" key="1">
    <citation type="journal article" date="2019" name="Int. J. Syst. Evol. Microbiol.">
        <title>The Global Catalogue of Microorganisms (GCM) 10K type strain sequencing project: providing services to taxonomists for standard genome sequencing and annotation.</title>
        <authorList>
            <consortium name="The Broad Institute Genomics Platform"/>
            <consortium name="The Broad Institute Genome Sequencing Center for Infectious Disease"/>
            <person name="Wu L."/>
            <person name="Ma J."/>
        </authorList>
    </citation>
    <scope>NUCLEOTIDE SEQUENCE [LARGE SCALE GENOMIC DNA]</scope>
    <source>
        <strain evidence="3">KCTC 52368</strain>
    </source>
</reference>
<sequence length="370" mass="41569">MKKQIMPFLTLTIFLTLFTMSNLGAQITTPAKSPEAEVSQRVGITDITIHYNRPFVKGRKIWGGLVPYGFNYLGFGTSKAAPWRAGSDYNTTISFTHEVSIQGNKFPAGKYALFMAPEENGEVTIILSSNTTSWGSYFYDEKEDILRFKVTSKDKSTSTELLTYSFDTVKPTSATASLHWGTKEIPFTIDVAVDEIVMKGIRNDLRNPKGFQQSTWDAAANYAFSIGQLEQALEWVNASIEGNFFSKETFSNLSLKSRILEKQGNTTEANEILQKSLPLGSPDELYRLGIGLITDGQLDKALEIMQANVKYNKGAFPSHYGLARVYSAKKDFKNALKALEKTGNDTPEHFKPRFKQYKERLQKKEDFNSK</sequence>
<name>A0ABW5MYA9_9FLAO</name>
<evidence type="ECO:0000313" key="3">
    <source>
        <dbReference type="Proteomes" id="UP001597526"/>
    </source>
</evidence>
<accession>A0ABW5MYA9</accession>
<dbReference type="RefSeq" id="WP_377766881.1">
    <property type="nucleotide sequence ID" value="NZ_JBHULB010000013.1"/>
</dbReference>
<keyword evidence="3" id="KW-1185">Reference proteome</keyword>
<dbReference type="SUPFAM" id="SSF48452">
    <property type="entry name" value="TPR-like"/>
    <property type="match status" value="1"/>
</dbReference>
<dbReference type="Proteomes" id="UP001597526">
    <property type="component" value="Unassembled WGS sequence"/>
</dbReference>
<dbReference type="Pfam" id="PF13181">
    <property type="entry name" value="TPR_8"/>
    <property type="match status" value="1"/>
</dbReference>
<dbReference type="Gene3D" id="1.25.40.10">
    <property type="entry name" value="Tetratricopeptide repeat domain"/>
    <property type="match status" value="1"/>
</dbReference>